<proteinExistence type="inferred from homology"/>
<organism evidence="2 3">
    <name type="scientific">Anaerostipes hadrus</name>
    <dbReference type="NCBI Taxonomy" id="649756"/>
    <lineage>
        <taxon>Bacteria</taxon>
        <taxon>Bacillati</taxon>
        <taxon>Bacillota</taxon>
        <taxon>Clostridia</taxon>
        <taxon>Lachnospirales</taxon>
        <taxon>Lachnospiraceae</taxon>
        <taxon>Anaerostipes</taxon>
    </lineage>
</organism>
<keyword evidence="2" id="KW-0378">Hydrolase</keyword>
<dbReference type="SUPFAM" id="SSF51445">
    <property type="entry name" value="(Trans)glycosidases"/>
    <property type="match status" value="1"/>
</dbReference>
<dbReference type="GO" id="GO:0016052">
    <property type="term" value="P:carbohydrate catabolic process"/>
    <property type="evidence" value="ECO:0007669"/>
    <property type="project" value="TreeGrafter"/>
</dbReference>
<sequence length="338" mass="40075">MEKQRIPADFLIGTSSSAWQIEGCAGKKEGQESWAELFYDTNPDIWYDDVGPKKASDFYHHYKEDIKTMASFGMTGFRFTIQWARFMKDPIAGIVDYDAVEYYRDVIHEIKKNGMEPVISLEHWDIPAILFEKYNGWVGRETVYLYEQYVKAVLKEFHKEVKLWFAFTEPNIPIDNGYMDGIWYPFKHAPKEAYQAHFHKILATTKAVKAMEPYKEDGCRLGVMLHMTPIYARSGEARDVQAAYYADLFQVRIYLDPYLKGEFPQELLRKLEEHNCMFAYEQADFEDIKKYRIDMLGIDYYFPIRVKARETAYDKDVFHPEFYYEPWVMPGRKYNADR</sequence>
<dbReference type="InterPro" id="IPR001360">
    <property type="entry name" value="Glyco_hydro_1"/>
</dbReference>
<reference evidence="2 3" key="1">
    <citation type="submission" date="2015-09" db="EMBL/GenBank/DDBJ databases">
        <authorList>
            <consortium name="Pathogen Informatics"/>
        </authorList>
    </citation>
    <scope>NUCLEOTIDE SEQUENCE [LARGE SCALE GENOMIC DNA]</scope>
    <source>
        <strain evidence="2 3">2789STDY5608868</strain>
    </source>
</reference>
<comment type="similarity">
    <text evidence="1">Belongs to the glycosyl hydrolase 1 family.</text>
</comment>
<evidence type="ECO:0000313" key="2">
    <source>
        <dbReference type="EMBL" id="CUM77000.1"/>
    </source>
</evidence>
<dbReference type="EMBL" id="CYXT01000002">
    <property type="protein sequence ID" value="CUM77000.1"/>
    <property type="molecule type" value="Genomic_DNA"/>
</dbReference>
<name>A0A173RGA6_ANAHA</name>
<dbReference type="GO" id="GO:0008706">
    <property type="term" value="F:6-phospho-beta-glucosidase activity"/>
    <property type="evidence" value="ECO:0007669"/>
    <property type="project" value="UniProtKB-EC"/>
</dbReference>
<protein>
    <submittedName>
        <fullName evidence="2">6-phospho-beta-glucosidase gmuD</fullName>
        <ecNumber evidence="2">3.2.1.86</ecNumber>
    </submittedName>
</protein>
<dbReference type="EC" id="3.2.1.86" evidence="2"/>
<gene>
    <name evidence="2" type="primary">gmuD_2</name>
    <name evidence="2" type="ORF">ERS852425_00504</name>
</gene>
<dbReference type="Gene3D" id="3.20.20.80">
    <property type="entry name" value="Glycosidases"/>
    <property type="match status" value="1"/>
</dbReference>
<evidence type="ECO:0000256" key="1">
    <source>
        <dbReference type="RuleBase" id="RU003690"/>
    </source>
</evidence>
<dbReference type="PANTHER" id="PTHR10353:SF139">
    <property type="entry name" value="6-PHOSPHO-BETA-GLUCOSIDASE GMUD"/>
    <property type="match status" value="1"/>
</dbReference>
<dbReference type="AlphaFoldDB" id="A0A173RGA6"/>
<dbReference type="PANTHER" id="PTHR10353">
    <property type="entry name" value="GLYCOSYL HYDROLASE"/>
    <property type="match status" value="1"/>
</dbReference>
<accession>A0A173RGA6</accession>
<dbReference type="Proteomes" id="UP000095598">
    <property type="component" value="Unassembled WGS sequence"/>
</dbReference>
<evidence type="ECO:0000313" key="3">
    <source>
        <dbReference type="Proteomes" id="UP000095598"/>
    </source>
</evidence>
<dbReference type="InterPro" id="IPR017853">
    <property type="entry name" value="GH"/>
</dbReference>
<keyword evidence="2" id="KW-0326">Glycosidase</keyword>
<dbReference type="Pfam" id="PF00232">
    <property type="entry name" value="Glyco_hydro_1"/>
    <property type="match status" value="1"/>
</dbReference>
<dbReference type="GO" id="GO:0005829">
    <property type="term" value="C:cytosol"/>
    <property type="evidence" value="ECO:0007669"/>
    <property type="project" value="TreeGrafter"/>
</dbReference>